<dbReference type="EMBL" id="NHSF01000054">
    <property type="protein sequence ID" value="MBK5930576.1"/>
    <property type="molecule type" value="Genomic_DNA"/>
</dbReference>
<keyword evidence="3" id="KW-1185">Reference proteome</keyword>
<feature type="transmembrane region" description="Helical" evidence="1">
    <location>
        <begin position="89"/>
        <end position="109"/>
    </location>
</feature>
<proteinExistence type="predicted"/>
<protein>
    <recommendedName>
        <fullName evidence="4">DUF1640 domain-containing protein</fullName>
    </recommendedName>
</protein>
<comment type="caution">
    <text evidence="2">The sequence shown here is derived from an EMBL/GenBank/DDBJ whole genome shotgun (WGS) entry which is preliminary data.</text>
</comment>
<dbReference type="Proteomes" id="UP001296967">
    <property type="component" value="Unassembled WGS sequence"/>
</dbReference>
<keyword evidence="1" id="KW-0812">Transmembrane</keyword>
<dbReference type="AlphaFoldDB" id="A0AAJ0UFW7"/>
<evidence type="ECO:0000313" key="3">
    <source>
        <dbReference type="Proteomes" id="UP001296967"/>
    </source>
</evidence>
<evidence type="ECO:0008006" key="4">
    <source>
        <dbReference type="Google" id="ProtNLM"/>
    </source>
</evidence>
<keyword evidence="1" id="KW-0472">Membrane</keyword>
<reference evidence="2" key="2">
    <citation type="journal article" date="2020" name="Microorganisms">
        <title>Osmotic Adaptation and Compatible Solute Biosynthesis of Phototrophic Bacteria as Revealed from Genome Analyses.</title>
        <authorList>
            <person name="Imhoff J.F."/>
            <person name="Rahn T."/>
            <person name="Kunzel S."/>
            <person name="Keller A."/>
            <person name="Neulinger S.C."/>
        </authorList>
    </citation>
    <scope>NUCLEOTIDE SEQUENCE</scope>
    <source>
        <strain evidence="2">DSM 4395</strain>
    </source>
</reference>
<evidence type="ECO:0000256" key="1">
    <source>
        <dbReference type="SAM" id="Phobius"/>
    </source>
</evidence>
<sequence length="110" mass="13244">MALADEDIAFIKTHIGEWLTEQSLSKPAAVYEIELRERMVRVEEELKHQRELMRQGFEQVDRRFEQVDKRFEQMDKRFDEMLKRHDQQFFWLLGFIATGVGLIIAALRFL</sequence>
<name>A0AAJ0UFW7_HALSE</name>
<dbReference type="Gene3D" id="3.90.20.10">
    <property type="match status" value="1"/>
</dbReference>
<dbReference type="RefSeq" id="WP_201245112.1">
    <property type="nucleotide sequence ID" value="NZ_NHSF01000054.1"/>
</dbReference>
<evidence type="ECO:0000313" key="2">
    <source>
        <dbReference type="EMBL" id="MBK5930576.1"/>
    </source>
</evidence>
<organism evidence="2 3">
    <name type="scientific">Halochromatium salexigens</name>
    <name type="common">Chromatium salexigens</name>
    <dbReference type="NCBI Taxonomy" id="49447"/>
    <lineage>
        <taxon>Bacteria</taxon>
        <taxon>Pseudomonadati</taxon>
        <taxon>Pseudomonadota</taxon>
        <taxon>Gammaproteobacteria</taxon>
        <taxon>Chromatiales</taxon>
        <taxon>Chromatiaceae</taxon>
        <taxon>Halochromatium</taxon>
    </lineage>
</organism>
<gene>
    <name evidence="2" type="ORF">CCR82_08590</name>
</gene>
<reference evidence="2" key="1">
    <citation type="submission" date="2017-05" db="EMBL/GenBank/DDBJ databases">
        <authorList>
            <person name="Imhoff J.F."/>
            <person name="Rahn T."/>
            <person name="Kuenzel S."/>
            <person name="Neulinger S.C."/>
        </authorList>
    </citation>
    <scope>NUCLEOTIDE SEQUENCE</scope>
    <source>
        <strain evidence="2">DSM 4395</strain>
    </source>
</reference>
<keyword evidence="1" id="KW-1133">Transmembrane helix</keyword>
<accession>A0AAJ0UFW7</accession>